<evidence type="ECO:0000313" key="1">
    <source>
        <dbReference type="EMBL" id="AFK72655.1"/>
    </source>
</evidence>
<dbReference type="EMBL" id="CP003588">
    <property type="protein sequence ID" value="AFK72655.1"/>
    <property type="molecule type" value="Genomic_DNA"/>
</dbReference>
<gene>
    <name evidence="1" type="ORF">YSA_10848</name>
</gene>
<proteinExistence type="predicted"/>
<protein>
    <submittedName>
        <fullName evidence="1">Uncharacterized protein</fullName>
    </submittedName>
</protein>
<dbReference type="AlphaFoldDB" id="I3V4I4"/>
<reference evidence="1 2" key="1">
    <citation type="journal article" date="2012" name="J. Bacteriol.">
        <title>Complete Genome Sequence of the Naphthalene-Degrading Pseudomonas putida Strain ND6.</title>
        <authorList>
            <person name="Li S."/>
            <person name="Zhao H."/>
            <person name="Li Y."/>
            <person name="Niu S."/>
            <person name="Cai B."/>
        </authorList>
    </citation>
    <scope>NUCLEOTIDE SEQUENCE [LARGE SCALE GENOMIC DNA]</scope>
    <source>
        <strain evidence="1 2">ND6</strain>
    </source>
</reference>
<name>I3V4I4_PSEPU</name>
<organism evidence="1 2">
    <name type="scientific">Pseudomonas putida ND6</name>
    <dbReference type="NCBI Taxonomy" id="231023"/>
    <lineage>
        <taxon>Bacteria</taxon>
        <taxon>Pseudomonadati</taxon>
        <taxon>Pseudomonadota</taxon>
        <taxon>Gammaproteobacteria</taxon>
        <taxon>Pseudomonadales</taxon>
        <taxon>Pseudomonadaceae</taxon>
        <taxon>Pseudomonas</taxon>
    </lineage>
</organism>
<dbReference type="KEGG" id="ppi:YSA_10848"/>
<sequence>MRLDKPGSTNISCFIFTWIMMSHLKQISPILRVRNRTGLTAQPQSLEAIALKVSSDFTGSTSGQKKEFAPMLVFSSMSKHTRPSQVFRNSKGAGTVA</sequence>
<dbReference type="HOGENOM" id="CLU_2344512_0_0_6"/>
<accession>I3V4I4</accession>
<dbReference type="Proteomes" id="UP000005268">
    <property type="component" value="Chromosome"/>
</dbReference>
<evidence type="ECO:0000313" key="2">
    <source>
        <dbReference type="Proteomes" id="UP000005268"/>
    </source>
</evidence>